<feature type="compositionally biased region" description="Basic and acidic residues" evidence="1">
    <location>
        <begin position="61"/>
        <end position="72"/>
    </location>
</feature>
<keyword evidence="3" id="KW-1185">Reference proteome</keyword>
<feature type="compositionally biased region" description="Gly residues" evidence="1">
    <location>
        <begin position="96"/>
        <end position="120"/>
    </location>
</feature>
<evidence type="ECO:0000313" key="3">
    <source>
        <dbReference type="Proteomes" id="UP001286313"/>
    </source>
</evidence>
<proteinExistence type="predicted"/>
<sequence>MTYHYHRHYTTVCFTVAREGGPAGRQATQWLGRGGVGGRILGYTRSNRRQGKSCTEEQEERGDGGEKKVRDGRVEVKEGIVMVVEEGRGEEIEMVHGGGGSIGGGGDGVGSGDRGVGGRWGIKDGDMKQRNGKITRRTEKQTRSVVF</sequence>
<dbReference type="EMBL" id="JAWQEG010008088">
    <property type="protein sequence ID" value="KAK3851003.1"/>
    <property type="molecule type" value="Genomic_DNA"/>
</dbReference>
<comment type="caution">
    <text evidence="2">The sequence shown here is derived from an EMBL/GenBank/DDBJ whole genome shotgun (WGS) entry which is preliminary data.</text>
</comment>
<feature type="region of interest" description="Disordered" evidence="1">
    <location>
        <begin position="88"/>
        <end position="147"/>
    </location>
</feature>
<protein>
    <submittedName>
        <fullName evidence="2">Uncharacterized protein</fullName>
    </submittedName>
</protein>
<accession>A0AAE1BIL1</accession>
<dbReference type="AlphaFoldDB" id="A0AAE1BIL1"/>
<feature type="compositionally biased region" description="Basic and acidic residues" evidence="1">
    <location>
        <begin position="136"/>
        <end position="147"/>
    </location>
</feature>
<gene>
    <name evidence="2" type="ORF">Pcinc_042318</name>
</gene>
<evidence type="ECO:0000256" key="1">
    <source>
        <dbReference type="SAM" id="MobiDB-lite"/>
    </source>
</evidence>
<evidence type="ECO:0000313" key="2">
    <source>
        <dbReference type="EMBL" id="KAK3851003.1"/>
    </source>
</evidence>
<reference evidence="2" key="1">
    <citation type="submission" date="2023-10" db="EMBL/GenBank/DDBJ databases">
        <title>Genome assemblies of two species of porcelain crab, Petrolisthes cinctipes and Petrolisthes manimaculis (Anomura: Porcellanidae).</title>
        <authorList>
            <person name="Angst P."/>
        </authorList>
    </citation>
    <scope>NUCLEOTIDE SEQUENCE</scope>
    <source>
        <strain evidence="2">PB745_01</strain>
        <tissue evidence="2">Gill</tissue>
    </source>
</reference>
<feature type="region of interest" description="Disordered" evidence="1">
    <location>
        <begin position="41"/>
        <end position="72"/>
    </location>
</feature>
<organism evidence="2 3">
    <name type="scientific">Petrolisthes cinctipes</name>
    <name type="common">Flat porcelain crab</name>
    <dbReference type="NCBI Taxonomy" id="88211"/>
    <lineage>
        <taxon>Eukaryota</taxon>
        <taxon>Metazoa</taxon>
        <taxon>Ecdysozoa</taxon>
        <taxon>Arthropoda</taxon>
        <taxon>Crustacea</taxon>
        <taxon>Multicrustacea</taxon>
        <taxon>Malacostraca</taxon>
        <taxon>Eumalacostraca</taxon>
        <taxon>Eucarida</taxon>
        <taxon>Decapoda</taxon>
        <taxon>Pleocyemata</taxon>
        <taxon>Anomura</taxon>
        <taxon>Galatheoidea</taxon>
        <taxon>Porcellanidae</taxon>
        <taxon>Petrolisthes</taxon>
    </lineage>
</organism>
<dbReference type="Proteomes" id="UP001286313">
    <property type="component" value="Unassembled WGS sequence"/>
</dbReference>
<name>A0AAE1BIL1_PETCI</name>